<feature type="transmembrane region" description="Helical" evidence="1">
    <location>
        <begin position="346"/>
        <end position="367"/>
    </location>
</feature>
<dbReference type="PIRSF" id="PIRSF037259">
    <property type="entry name" value="EcsB_ABC"/>
    <property type="match status" value="1"/>
</dbReference>
<feature type="transmembrane region" description="Helical" evidence="1">
    <location>
        <begin position="373"/>
        <end position="392"/>
    </location>
</feature>
<evidence type="ECO:0000256" key="1">
    <source>
        <dbReference type="SAM" id="Phobius"/>
    </source>
</evidence>
<dbReference type="GO" id="GO:0016020">
    <property type="term" value="C:membrane"/>
    <property type="evidence" value="ECO:0007669"/>
    <property type="project" value="InterPro"/>
</dbReference>
<evidence type="ECO:0000313" key="3">
    <source>
        <dbReference type="Proteomes" id="UP000367750"/>
    </source>
</evidence>
<name>A0A5J5GJX3_9BACL</name>
<gene>
    <name evidence="2" type="ORF">F4V43_00115</name>
</gene>
<feature type="transmembrane region" description="Helical" evidence="1">
    <location>
        <begin position="133"/>
        <end position="153"/>
    </location>
</feature>
<evidence type="ECO:0000313" key="2">
    <source>
        <dbReference type="EMBL" id="KAA9008576.1"/>
    </source>
</evidence>
<feature type="transmembrane region" description="Helical" evidence="1">
    <location>
        <begin position="165"/>
        <end position="184"/>
    </location>
</feature>
<dbReference type="InterPro" id="IPR010288">
    <property type="entry name" value="EcsB_ABC"/>
</dbReference>
<feature type="transmembrane region" description="Helical" evidence="1">
    <location>
        <begin position="96"/>
        <end position="121"/>
    </location>
</feature>
<dbReference type="Pfam" id="PF05975">
    <property type="entry name" value="EcsB"/>
    <property type="match status" value="1"/>
</dbReference>
<feature type="transmembrane region" description="Helical" evidence="1">
    <location>
        <begin position="21"/>
        <end position="45"/>
    </location>
</feature>
<comment type="caution">
    <text evidence="2">The sequence shown here is derived from an EMBL/GenBank/DDBJ whole genome shotgun (WGS) entry which is preliminary data.</text>
</comment>
<feature type="transmembrane region" description="Helical" evidence="1">
    <location>
        <begin position="57"/>
        <end position="75"/>
    </location>
</feature>
<keyword evidence="1" id="KW-1133">Transmembrane helix</keyword>
<dbReference type="Proteomes" id="UP000367750">
    <property type="component" value="Unassembled WGS sequence"/>
</dbReference>
<proteinExistence type="predicted"/>
<protein>
    <submittedName>
        <fullName evidence="2">ABC transporter permease</fullName>
    </submittedName>
</protein>
<feature type="transmembrane region" description="Helical" evidence="1">
    <location>
        <begin position="190"/>
        <end position="209"/>
    </location>
</feature>
<feature type="transmembrane region" description="Helical" evidence="1">
    <location>
        <begin position="305"/>
        <end position="325"/>
    </location>
</feature>
<dbReference type="RefSeq" id="WP_150456206.1">
    <property type="nucleotide sequence ID" value="NZ_VYKK01000001.1"/>
</dbReference>
<reference evidence="2 3" key="1">
    <citation type="submission" date="2019-09" db="EMBL/GenBank/DDBJ databases">
        <title>Bacillus ochoae sp. nov., Paenibacillus whitsoniae sp. nov., Paenibacillus spiritus sp. nov. Isolated from the Mars Exploration Rover during spacecraft assembly.</title>
        <authorList>
            <person name="Seuylemezian A."/>
            <person name="Vaishampayan P."/>
        </authorList>
    </citation>
    <scope>NUCLEOTIDE SEQUENCE [LARGE SCALE GENOMIC DNA]</scope>
    <source>
        <strain evidence="2 3">MER_111</strain>
    </source>
</reference>
<keyword evidence="1" id="KW-0812">Transmembrane</keyword>
<keyword evidence="3" id="KW-1185">Reference proteome</keyword>
<dbReference type="EMBL" id="VYKK01000001">
    <property type="protein sequence ID" value="KAA9008576.1"/>
    <property type="molecule type" value="Genomic_DNA"/>
</dbReference>
<dbReference type="AlphaFoldDB" id="A0A5J5GJX3"/>
<accession>A0A5J5GJX3</accession>
<organism evidence="2 3">
    <name type="scientific">Paenibacillus spiritus</name>
    <dbReference type="NCBI Taxonomy" id="2496557"/>
    <lineage>
        <taxon>Bacteria</taxon>
        <taxon>Bacillati</taxon>
        <taxon>Bacillota</taxon>
        <taxon>Bacilli</taxon>
        <taxon>Bacillales</taxon>
        <taxon>Paenibacillaceae</taxon>
        <taxon>Paenibacillus</taxon>
    </lineage>
</organism>
<feature type="transmembrane region" description="Helical" evidence="1">
    <location>
        <begin position="280"/>
        <end position="299"/>
    </location>
</feature>
<sequence length="406" mass="45084">MDLRELRGRRRSQAMGGIMPYVGYIIQSGVAMVFAFGLIAFAAWYTALLQDVPEGLPILPIMLAVLAPAAVHSSFRTYLQEPDAIFLLPQGHRMKAYFAPAWVSGTVWKSLRLLLLLLLLWPLYIRSAAEPKALAATLLLLLGVKVLSSFGCWRELNLISPPAAAGYRLLRWAVGLLIAAAWLWQPALRGLLFSGLLAAAYLAALAVPARHRVAWDRLIATEKAQAERALLLLGWFVDVPGRGQKVYRRRWLSRWGAGLPWKKETAYRFLLTKTLARGETLGMVTRIGVLTLLLVYWTRGGWGAPVLYLFFLFVIGVQLSGVAKPHEESFWLTVYPLPEGSRRRSTVSLVFGQHLIWAVLLWLPLLANGADGLGASLLTLAGGAAVAGLTRYRLDRRLRQPNEEDL</sequence>
<keyword evidence="1" id="KW-0472">Membrane</keyword>
<dbReference type="OrthoDB" id="2447941at2"/>